<organism evidence="1">
    <name type="scientific">Xenorhabdus bovienii str. feltiae Moldova</name>
    <dbReference type="NCBI Taxonomy" id="1398200"/>
    <lineage>
        <taxon>Bacteria</taxon>
        <taxon>Pseudomonadati</taxon>
        <taxon>Pseudomonadota</taxon>
        <taxon>Gammaproteobacteria</taxon>
        <taxon>Enterobacterales</taxon>
        <taxon>Morganellaceae</taxon>
        <taxon>Xenorhabdus</taxon>
    </lineage>
</organism>
<evidence type="ECO:0000313" key="1">
    <source>
        <dbReference type="EMBL" id="CDH02421.1"/>
    </source>
</evidence>
<dbReference type="Proteomes" id="UP000028487">
    <property type="component" value="Unassembled WGS sequence"/>
</dbReference>
<dbReference type="EMBL" id="CBSV010000184">
    <property type="protein sequence ID" value="CDH02421.1"/>
    <property type="molecule type" value="Genomic_DNA"/>
</dbReference>
<comment type="caution">
    <text evidence="1">The sequence shown here is derived from an EMBL/GenBank/DDBJ whole genome shotgun (WGS) entry which is preliminary data.</text>
</comment>
<name>A0A077NXN8_XENBV</name>
<dbReference type="AlphaFoldDB" id="A0A077NXN8"/>
<gene>
    <name evidence="1" type="ORF">XBFM1_2640007</name>
</gene>
<accession>A0A077NXN8</accession>
<protein>
    <submittedName>
        <fullName evidence="1">Uncharacterized protein</fullName>
    </submittedName>
</protein>
<reference evidence="1" key="1">
    <citation type="submission" date="2013-07" db="EMBL/GenBank/DDBJ databases">
        <title>Sub-species coevolution in mutualistic symbiosis.</title>
        <authorList>
            <person name="Murfin K."/>
            <person name="Klassen J."/>
            <person name="Lee M."/>
            <person name="Forst S."/>
            <person name="Stock P."/>
            <person name="Goodrich-Blair H."/>
        </authorList>
    </citation>
    <scope>NUCLEOTIDE SEQUENCE [LARGE SCALE GENOMIC DNA]</scope>
    <source>
        <strain evidence="1">Feltiae Moldova</strain>
    </source>
</reference>
<proteinExistence type="predicted"/>
<dbReference type="HOGENOM" id="CLU_3298758_0_0_6"/>
<sequence length="40" mass="4692">MVFPGANVITARIDWQTKSVMNQMKNMPIKQLSIYHNEQK</sequence>